<evidence type="ECO:0000256" key="5">
    <source>
        <dbReference type="ARBA" id="ARBA00022679"/>
    </source>
</evidence>
<protein>
    <recommendedName>
        <fullName evidence="3">3-methyl-2-oxobutanoate hydroxymethyltransferase</fullName>
        <ecNumber evidence="3">2.1.2.11</ecNumber>
    </recommendedName>
</protein>
<proteinExistence type="inferred from homology"/>
<gene>
    <name evidence="6" type="ORF">DD559_08070</name>
</gene>
<accession>A0A2U0SD89</accession>
<evidence type="ECO:0000313" key="6">
    <source>
        <dbReference type="EMBL" id="PVX29290.1"/>
    </source>
</evidence>
<dbReference type="EMBL" id="QENQ01000001">
    <property type="protein sequence ID" value="PVX29290.1"/>
    <property type="molecule type" value="Genomic_DNA"/>
</dbReference>
<dbReference type="GO" id="GO:0015940">
    <property type="term" value="P:pantothenate biosynthetic process"/>
    <property type="evidence" value="ECO:0007669"/>
    <property type="project" value="UniProtKB-KW"/>
</dbReference>
<comment type="subunit">
    <text evidence="2">Homodecamer; pentamer of dimers.</text>
</comment>
<dbReference type="Gene3D" id="3.20.20.60">
    <property type="entry name" value="Phosphoenolpyruvate-binding domains"/>
    <property type="match status" value="1"/>
</dbReference>
<dbReference type="AlphaFoldDB" id="A0A2U0SD89"/>
<dbReference type="InterPro" id="IPR003700">
    <property type="entry name" value="Pantoate_hydroxy_MeTrfase"/>
</dbReference>
<dbReference type="EC" id="2.1.2.11" evidence="3"/>
<dbReference type="Proteomes" id="UP000245890">
    <property type="component" value="Unassembled WGS sequence"/>
</dbReference>
<dbReference type="OrthoDB" id="7592909at2"/>
<keyword evidence="4" id="KW-0566">Pantothenate biosynthesis</keyword>
<evidence type="ECO:0000256" key="1">
    <source>
        <dbReference type="ARBA" id="ARBA00008676"/>
    </source>
</evidence>
<comment type="caution">
    <text evidence="6">The sequence shown here is derived from an EMBL/GenBank/DDBJ whole genome shotgun (WGS) entry which is preliminary data.</text>
</comment>
<sequence>MLMSELGIPARPAQGDSRRPIKLNLYRDYEVEAVANALADKPLLHMGVRLDCLMVSDSYLMTHLGRESTRLAKGEQALFLEIMTGLVQEVSHRTRQLFPVDTPYIVGDMPDGSAADRETAVRSADRMRRAGADVVKLEVHSDAVIPVIERLARDGFRVMAHLGYTPQGNDGRRVGGSLDGAYALFASARRVRDAGAESIVLEKVDEFVHRALVDRPDALPSYAIFSGKSETGGQSLNIWDSVFKPGFRARYFPPTAMATKDAFPEAYSPSRIAGHIGALLALTATGEFPLSPPSILSIDEVTTLARCDPWQHEMSQTAACAHPVGV</sequence>
<dbReference type="PANTHER" id="PTHR20881">
    <property type="entry name" value="3-METHYL-2-OXOBUTANOATE HYDROXYMETHYLTRANSFERASE"/>
    <property type="match status" value="1"/>
</dbReference>
<keyword evidence="7" id="KW-1185">Reference proteome</keyword>
<reference evidence="6 7" key="1">
    <citation type="submission" date="2018-05" db="EMBL/GenBank/DDBJ databases">
        <title>Description of Sphingomonas pokkalii sp nov, isolated from the rhizosphere of saline tolerant pokkali rice and its draft genome analysis.</title>
        <authorList>
            <person name="Menon R."/>
            <person name="Kumari S."/>
            <person name="Rameshkumar N."/>
        </authorList>
    </citation>
    <scope>NUCLEOTIDE SEQUENCE [LARGE SCALE GENOMIC DNA]</scope>
    <source>
        <strain evidence="6 7">L3B27</strain>
    </source>
</reference>
<dbReference type="PANTHER" id="PTHR20881:SF0">
    <property type="entry name" value="3-METHYL-2-OXOBUTANOATE HYDROXYMETHYLTRANSFERASE"/>
    <property type="match status" value="1"/>
</dbReference>
<keyword evidence="5" id="KW-0808">Transferase</keyword>
<dbReference type="RefSeq" id="WP_116468729.1">
    <property type="nucleotide sequence ID" value="NZ_QENQ01000001.1"/>
</dbReference>
<dbReference type="InterPro" id="IPR040442">
    <property type="entry name" value="Pyrv_kinase-like_dom_sf"/>
</dbReference>
<dbReference type="GO" id="GO:0003864">
    <property type="term" value="F:3-methyl-2-oxobutanoate hydroxymethyltransferase activity"/>
    <property type="evidence" value="ECO:0007669"/>
    <property type="project" value="UniProtKB-EC"/>
</dbReference>
<evidence type="ECO:0000256" key="3">
    <source>
        <dbReference type="ARBA" id="ARBA00012618"/>
    </source>
</evidence>
<dbReference type="GO" id="GO:0000287">
    <property type="term" value="F:magnesium ion binding"/>
    <property type="evidence" value="ECO:0007669"/>
    <property type="project" value="TreeGrafter"/>
</dbReference>
<evidence type="ECO:0000256" key="4">
    <source>
        <dbReference type="ARBA" id="ARBA00022655"/>
    </source>
</evidence>
<organism evidence="6 7">
    <name type="scientific">Sphingomonas pokkalii</name>
    <dbReference type="NCBI Taxonomy" id="2175090"/>
    <lineage>
        <taxon>Bacteria</taxon>
        <taxon>Pseudomonadati</taxon>
        <taxon>Pseudomonadota</taxon>
        <taxon>Alphaproteobacteria</taxon>
        <taxon>Sphingomonadales</taxon>
        <taxon>Sphingomonadaceae</taxon>
        <taxon>Sphingomonas</taxon>
    </lineage>
</organism>
<dbReference type="InterPro" id="IPR015813">
    <property type="entry name" value="Pyrv/PenolPyrv_kinase-like_dom"/>
</dbReference>
<evidence type="ECO:0000313" key="7">
    <source>
        <dbReference type="Proteomes" id="UP000245890"/>
    </source>
</evidence>
<dbReference type="SUPFAM" id="SSF51621">
    <property type="entry name" value="Phosphoenolpyruvate/pyruvate domain"/>
    <property type="match status" value="1"/>
</dbReference>
<evidence type="ECO:0000256" key="2">
    <source>
        <dbReference type="ARBA" id="ARBA00011424"/>
    </source>
</evidence>
<dbReference type="Pfam" id="PF02548">
    <property type="entry name" value="Pantoate_transf"/>
    <property type="match status" value="1"/>
</dbReference>
<comment type="similarity">
    <text evidence="1">Belongs to the PanB family.</text>
</comment>
<name>A0A2U0SD89_9SPHN</name>